<dbReference type="Pfam" id="PF20209">
    <property type="entry name" value="DUF6570"/>
    <property type="match status" value="1"/>
</dbReference>
<dbReference type="Proteomes" id="UP000054549">
    <property type="component" value="Unassembled WGS sequence"/>
</dbReference>
<dbReference type="OrthoDB" id="3257061at2759"/>
<proteinExistence type="predicted"/>
<reference evidence="3 4" key="1">
    <citation type="submission" date="2014-04" db="EMBL/GenBank/DDBJ databases">
        <title>Evolutionary Origins and Diversification of the Mycorrhizal Mutualists.</title>
        <authorList>
            <consortium name="DOE Joint Genome Institute"/>
            <consortium name="Mycorrhizal Genomics Consortium"/>
            <person name="Kohler A."/>
            <person name="Kuo A."/>
            <person name="Nagy L.G."/>
            <person name="Floudas D."/>
            <person name="Copeland A."/>
            <person name="Barry K.W."/>
            <person name="Cichocki N."/>
            <person name="Veneault-Fourrey C."/>
            <person name="LaButti K."/>
            <person name="Lindquist E.A."/>
            <person name="Lipzen A."/>
            <person name="Lundell T."/>
            <person name="Morin E."/>
            <person name="Murat C."/>
            <person name="Riley R."/>
            <person name="Ohm R."/>
            <person name="Sun H."/>
            <person name="Tunlid A."/>
            <person name="Henrissat B."/>
            <person name="Grigoriev I.V."/>
            <person name="Hibbett D.S."/>
            <person name="Martin F."/>
        </authorList>
    </citation>
    <scope>NUCLEOTIDE SEQUENCE [LARGE SCALE GENOMIC DNA]</scope>
    <source>
        <strain evidence="3 4">Koide BX008</strain>
    </source>
</reference>
<feature type="domain" description="DUF6570" evidence="2">
    <location>
        <begin position="575"/>
        <end position="722"/>
    </location>
</feature>
<evidence type="ECO:0000313" key="4">
    <source>
        <dbReference type="Proteomes" id="UP000054549"/>
    </source>
</evidence>
<dbReference type="Pfam" id="PF14214">
    <property type="entry name" value="Helitron_like_N"/>
    <property type="match status" value="1"/>
</dbReference>
<dbReference type="InterPro" id="IPR025476">
    <property type="entry name" value="Helitron_helicase-like"/>
</dbReference>
<organism evidence="3 4">
    <name type="scientific">Amanita muscaria (strain Koide BX008)</name>
    <dbReference type="NCBI Taxonomy" id="946122"/>
    <lineage>
        <taxon>Eukaryota</taxon>
        <taxon>Fungi</taxon>
        <taxon>Dikarya</taxon>
        <taxon>Basidiomycota</taxon>
        <taxon>Agaricomycotina</taxon>
        <taxon>Agaricomycetes</taxon>
        <taxon>Agaricomycetidae</taxon>
        <taxon>Agaricales</taxon>
        <taxon>Pluteineae</taxon>
        <taxon>Amanitaceae</taxon>
        <taxon>Amanita</taxon>
    </lineage>
</organism>
<dbReference type="InterPro" id="IPR046700">
    <property type="entry name" value="DUF6570"/>
</dbReference>
<keyword evidence="4" id="KW-1185">Reference proteome</keyword>
<dbReference type="InParanoid" id="A0A0C2XFX7"/>
<dbReference type="STRING" id="946122.A0A0C2XFX7"/>
<dbReference type="EMBL" id="KN818228">
    <property type="protein sequence ID" value="KIL68346.1"/>
    <property type="molecule type" value="Genomic_DNA"/>
</dbReference>
<sequence>MLNPDASTTVETPDSASAGYMREKLENARQALINSKFYLGVPTAELQPKLTWDRVGRVDHVVSVEAAEAAEVAFNAFYQANSDLDERKVAPVAAEPAILSAVVKISEEDYWLTSCGMWREPSPITPTLADVKPTCVGVVPPHAVFANDFRNVLNNVKMLMNMEGTRGMAQRKGVLVKNHQLRFRHVLFEPVRKSEGSSENSTSLSSSSELPPQFTIAGWPAFYAQAREELKKMVDTHRVNHLDAFDEQGHLIEPADYRKRLQGALVLIRFTLNHWAISERAGQPPCDTFAATICSMRVLAPSASFSQSNVPQKRKFHKTDPFTPDISPKSFKIFAKSSASVKQTIRDCLKAAVDMIPIDKLTSICIELLGRLDKSKGRRSKNCLFDALATSEITIQRKAISMCQAVVAAGEGRYGPKRLKKRLARSSEDSDVIPRKRTHRCENAISEMEDWKQQTCKVAPGDFMRPPTMDQCQQIVQKFITHTNNAALATAVCAVCARETRKNVLEQIKVTDIPNPKCLKPSAKPPPEKLLHGMLLERAGISPCVNNQTENCRAGEEKNLIVNVCTECLRRLHVGQTPSLSLANSMWIGKIPFCLSTLTLPEQILIAKYYVAAFIVKLYPKQQGSAFWDQKGMQKGFRGNISTYQLDPLQVADMVDGKTLPPPLKILSAMIGVTFVTPKGSPEPTMPEMFRVRRERVRAALFWLKKENPLYANIDISHQNLDALPDDDVPLELTVTAQVTNDIGATEKEQNGYVPFDEEIDDDLESRMAEAGLFSVENEQNRIFSSRTQEHLPEAPDSSCQPPVIALNSHIIADVEGAHVTDSELMTSALLNTASQKPPTESYNFKRGGEYVNEYPHVDKESGQRSLGEPNDPNHLLGSFPALFPYGLGGFETERCSTVPYETHVRWALRYHDRRFRKCLPFIFLVFSVIQKRQACRSAVLQLSKATYQKNKHLIDTLKPEDLIQASDEERRGVAFSNPAMRILRHQLKAIRTRVTGSDESRFSARSKIWGTTVAFGPPSIWITLNPAESHDPIAQVLTGQDIDLDDVARLDKINASQRAINMASDPFAAAEYFHFMITTMLEVVFGIKSVQGRVSREMGAIGKIQAYVGMVEAQGRGTLHLHLLLWLTDALNAQELREALQGEIFRNHVRTFVARTIRADIDGLNDEEVNAIPPQRNVGYNRPVNPENEIEAATREKLTARTVQYHKCRPNACLVVIKNRLMCKRRAPFPTASDNWVNANGEWGPKRTCKLLNNWNPIIMRTLQANHDIKLILQGACTTAITWYITNYATKKQAASHNTSALMAKKFLQHFEESAEKRELYDHHKKLIERCAIALTFEREFGAPEIISYLMGWGDRYESHCYSIIFLDAITYALKRSFPTLRDERVDIANEDDDKCEQSNAHISVSHPRKTGSTDMYKCAKKWSQPMSG</sequence>
<accession>A0A0C2XFX7</accession>
<evidence type="ECO:0000313" key="3">
    <source>
        <dbReference type="EMBL" id="KIL68346.1"/>
    </source>
</evidence>
<feature type="domain" description="Helitron helicase-like" evidence="1">
    <location>
        <begin position="904"/>
        <end position="1126"/>
    </location>
</feature>
<dbReference type="HOGENOM" id="CLU_001248_6_1_1"/>
<evidence type="ECO:0000259" key="2">
    <source>
        <dbReference type="Pfam" id="PF20209"/>
    </source>
</evidence>
<protein>
    <submittedName>
        <fullName evidence="3">Uncharacterized protein</fullName>
    </submittedName>
</protein>
<evidence type="ECO:0000259" key="1">
    <source>
        <dbReference type="Pfam" id="PF14214"/>
    </source>
</evidence>
<name>A0A0C2XFX7_AMAMK</name>
<gene>
    <name evidence="3" type="ORF">M378DRAFT_21881</name>
</gene>